<accession>A0A3M7P0T7</accession>
<evidence type="ECO:0000313" key="2">
    <source>
        <dbReference type="Proteomes" id="UP000276133"/>
    </source>
</evidence>
<sequence>MKRNSKLMKKRQNASENFYLQYLVLILI</sequence>
<proteinExistence type="predicted"/>
<evidence type="ECO:0000313" key="1">
    <source>
        <dbReference type="EMBL" id="RMZ92802.1"/>
    </source>
</evidence>
<reference evidence="1 2" key="1">
    <citation type="journal article" date="2018" name="Sci. Rep.">
        <title>Genomic signatures of local adaptation to the degree of environmental predictability in rotifers.</title>
        <authorList>
            <person name="Franch-Gras L."/>
            <person name="Hahn C."/>
            <person name="Garcia-Roger E.M."/>
            <person name="Carmona M.J."/>
            <person name="Serra M."/>
            <person name="Gomez A."/>
        </authorList>
    </citation>
    <scope>NUCLEOTIDE SEQUENCE [LARGE SCALE GENOMIC DNA]</scope>
    <source>
        <strain evidence="1">HYR1</strain>
    </source>
</reference>
<name>A0A3M7P0T7_BRAPC</name>
<gene>
    <name evidence="1" type="ORF">BpHYR1_007678</name>
</gene>
<protein>
    <submittedName>
        <fullName evidence="1">Uncharacterized protein</fullName>
    </submittedName>
</protein>
<dbReference type="EMBL" id="REGN01014300">
    <property type="protein sequence ID" value="RMZ92802.1"/>
    <property type="molecule type" value="Genomic_DNA"/>
</dbReference>
<keyword evidence="2" id="KW-1185">Reference proteome</keyword>
<comment type="caution">
    <text evidence="1">The sequence shown here is derived from an EMBL/GenBank/DDBJ whole genome shotgun (WGS) entry which is preliminary data.</text>
</comment>
<dbReference type="Proteomes" id="UP000276133">
    <property type="component" value="Unassembled WGS sequence"/>
</dbReference>
<organism evidence="1 2">
    <name type="scientific">Brachionus plicatilis</name>
    <name type="common">Marine rotifer</name>
    <name type="synonym">Brachionus muelleri</name>
    <dbReference type="NCBI Taxonomy" id="10195"/>
    <lineage>
        <taxon>Eukaryota</taxon>
        <taxon>Metazoa</taxon>
        <taxon>Spiralia</taxon>
        <taxon>Gnathifera</taxon>
        <taxon>Rotifera</taxon>
        <taxon>Eurotatoria</taxon>
        <taxon>Monogononta</taxon>
        <taxon>Pseudotrocha</taxon>
        <taxon>Ploima</taxon>
        <taxon>Brachionidae</taxon>
        <taxon>Brachionus</taxon>
    </lineage>
</organism>
<dbReference type="AlphaFoldDB" id="A0A3M7P0T7"/>